<dbReference type="GO" id="GO:0000155">
    <property type="term" value="F:phosphorelay sensor kinase activity"/>
    <property type="evidence" value="ECO:0007669"/>
    <property type="project" value="InterPro"/>
</dbReference>
<dbReference type="InterPro" id="IPR011006">
    <property type="entry name" value="CheY-like_superfamily"/>
</dbReference>
<dbReference type="Pfam" id="PF02518">
    <property type="entry name" value="HATPase_c"/>
    <property type="match status" value="1"/>
</dbReference>
<comment type="caution">
    <text evidence="9">The sequence shown here is derived from an EMBL/GenBank/DDBJ whole genome shotgun (WGS) entry which is preliminary data.</text>
</comment>
<dbReference type="SUPFAM" id="SSF55874">
    <property type="entry name" value="ATPase domain of HSP90 chaperone/DNA topoisomerase II/histidine kinase"/>
    <property type="match status" value="1"/>
</dbReference>
<dbReference type="PROSITE" id="PS50113">
    <property type="entry name" value="PAC"/>
    <property type="match status" value="2"/>
</dbReference>
<evidence type="ECO:0000313" key="9">
    <source>
        <dbReference type="EMBL" id="KPC49659.1"/>
    </source>
</evidence>
<keyword evidence="3 4" id="KW-0597">Phosphoprotein</keyword>
<dbReference type="InterPro" id="IPR003594">
    <property type="entry name" value="HATPase_dom"/>
</dbReference>
<dbReference type="STRING" id="857265.WG78_20090"/>
<feature type="domain" description="PAS" evidence="7">
    <location>
        <begin position="10"/>
        <end position="68"/>
    </location>
</feature>
<evidence type="ECO:0000259" key="5">
    <source>
        <dbReference type="PROSITE" id="PS50109"/>
    </source>
</evidence>
<dbReference type="SMART" id="SM00086">
    <property type="entry name" value="PAC"/>
    <property type="match status" value="2"/>
</dbReference>
<feature type="domain" description="Histidine kinase" evidence="5">
    <location>
        <begin position="285"/>
        <end position="505"/>
    </location>
</feature>
<dbReference type="SMART" id="SM00091">
    <property type="entry name" value="PAS"/>
    <property type="match status" value="2"/>
</dbReference>
<dbReference type="AlphaFoldDB" id="A0A0N0XG41"/>
<dbReference type="InterPro" id="IPR035965">
    <property type="entry name" value="PAS-like_dom_sf"/>
</dbReference>
<dbReference type="NCBIfam" id="TIGR00229">
    <property type="entry name" value="sensory_box"/>
    <property type="match status" value="2"/>
</dbReference>
<dbReference type="Gene3D" id="1.10.287.130">
    <property type="match status" value="1"/>
</dbReference>
<evidence type="ECO:0000256" key="1">
    <source>
        <dbReference type="ARBA" id="ARBA00000085"/>
    </source>
</evidence>
<dbReference type="EMBL" id="LAQT01000036">
    <property type="protein sequence ID" value="KPC49659.1"/>
    <property type="molecule type" value="Genomic_DNA"/>
</dbReference>
<dbReference type="SMART" id="SM00448">
    <property type="entry name" value="REC"/>
    <property type="match status" value="1"/>
</dbReference>
<dbReference type="PANTHER" id="PTHR43065">
    <property type="entry name" value="SENSOR HISTIDINE KINASE"/>
    <property type="match status" value="1"/>
</dbReference>
<dbReference type="InterPro" id="IPR001789">
    <property type="entry name" value="Sig_transdc_resp-reg_receiver"/>
</dbReference>
<protein>
    <recommendedName>
        <fullName evidence="2">histidine kinase</fullName>
        <ecNumber evidence="2">2.7.13.3</ecNumber>
    </recommendedName>
</protein>
<reference evidence="9 10" key="1">
    <citation type="submission" date="2015-07" db="EMBL/GenBank/DDBJ databases">
        <title>Draft genome sequence of the Amantichitinum ursilacus IGB-41, a new chitin-degrading bacterium.</title>
        <authorList>
            <person name="Kirstahler P."/>
            <person name="Guenther M."/>
            <person name="Grumaz C."/>
            <person name="Rupp S."/>
            <person name="Zibek S."/>
            <person name="Sohn K."/>
        </authorList>
    </citation>
    <scope>NUCLEOTIDE SEQUENCE [LARGE SCALE GENOMIC DNA]</scope>
    <source>
        <strain evidence="9 10">IGB-41</strain>
    </source>
</reference>
<organism evidence="9 10">
    <name type="scientific">Amantichitinum ursilacus</name>
    <dbReference type="NCBI Taxonomy" id="857265"/>
    <lineage>
        <taxon>Bacteria</taxon>
        <taxon>Pseudomonadati</taxon>
        <taxon>Pseudomonadota</taxon>
        <taxon>Betaproteobacteria</taxon>
        <taxon>Neisseriales</taxon>
        <taxon>Chitinibacteraceae</taxon>
        <taxon>Amantichitinum</taxon>
    </lineage>
</organism>
<dbReference type="PROSITE" id="PS50110">
    <property type="entry name" value="RESPONSE_REGULATORY"/>
    <property type="match status" value="1"/>
</dbReference>
<dbReference type="InterPro" id="IPR036097">
    <property type="entry name" value="HisK_dim/P_sf"/>
</dbReference>
<feature type="modified residue" description="4-aspartylphosphate" evidence="4">
    <location>
        <position position="577"/>
    </location>
</feature>
<dbReference type="SUPFAM" id="SSF47384">
    <property type="entry name" value="Homodimeric domain of signal transducing histidine kinase"/>
    <property type="match status" value="1"/>
</dbReference>
<dbReference type="PROSITE" id="PS50109">
    <property type="entry name" value="HIS_KIN"/>
    <property type="match status" value="1"/>
</dbReference>
<dbReference type="SUPFAM" id="SSF52172">
    <property type="entry name" value="CheY-like"/>
    <property type="match status" value="1"/>
</dbReference>
<evidence type="ECO:0000256" key="3">
    <source>
        <dbReference type="ARBA" id="ARBA00022553"/>
    </source>
</evidence>
<dbReference type="Proteomes" id="UP000037939">
    <property type="component" value="Unassembled WGS sequence"/>
</dbReference>
<dbReference type="RefSeq" id="WP_053939585.1">
    <property type="nucleotide sequence ID" value="NZ_LAQT01000036.1"/>
</dbReference>
<dbReference type="InterPro" id="IPR001610">
    <property type="entry name" value="PAC"/>
</dbReference>
<dbReference type="InterPro" id="IPR005467">
    <property type="entry name" value="His_kinase_dom"/>
</dbReference>
<accession>A0A0N0XG41</accession>
<evidence type="ECO:0000313" key="10">
    <source>
        <dbReference type="Proteomes" id="UP000037939"/>
    </source>
</evidence>
<evidence type="ECO:0000259" key="7">
    <source>
        <dbReference type="PROSITE" id="PS50112"/>
    </source>
</evidence>
<proteinExistence type="predicted"/>
<dbReference type="InterPro" id="IPR036890">
    <property type="entry name" value="HATPase_C_sf"/>
</dbReference>
<evidence type="ECO:0000259" key="6">
    <source>
        <dbReference type="PROSITE" id="PS50110"/>
    </source>
</evidence>
<dbReference type="CDD" id="cd00130">
    <property type="entry name" value="PAS"/>
    <property type="match status" value="2"/>
</dbReference>
<dbReference type="Gene3D" id="3.30.450.20">
    <property type="entry name" value="PAS domain"/>
    <property type="match status" value="2"/>
</dbReference>
<keyword evidence="10" id="KW-1185">Reference proteome</keyword>
<dbReference type="Pfam" id="PF00072">
    <property type="entry name" value="Response_reg"/>
    <property type="match status" value="1"/>
</dbReference>
<dbReference type="InterPro" id="IPR003661">
    <property type="entry name" value="HisK_dim/P_dom"/>
</dbReference>
<dbReference type="SMART" id="SM00388">
    <property type="entry name" value="HisKA"/>
    <property type="match status" value="1"/>
</dbReference>
<dbReference type="PANTHER" id="PTHR43065:SF49">
    <property type="entry name" value="HISTIDINE KINASE"/>
    <property type="match status" value="1"/>
</dbReference>
<dbReference type="PROSITE" id="PS50112">
    <property type="entry name" value="PAS"/>
    <property type="match status" value="2"/>
</dbReference>
<dbReference type="PRINTS" id="PR00344">
    <property type="entry name" value="BCTRLSENSOR"/>
</dbReference>
<feature type="domain" description="Response regulatory" evidence="6">
    <location>
        <begin position="527"/>
        <end position="637"/>
    </location>
</feature>
<evidence type="ECO:0000259" key="8">
    <source>
        <dbReference type="PROSITE" id="PS50113"/>
    </source>
</evidence>
<dbReference type="Gene3D" id="3.30.565.10">
    <property type="entry name" value="Histidine kinase-like ATPase, C-terminal domain"/>
    <property type="match status" value="1"/>
</dbReference>
<dbReference type="OrthoDB" id="224978at2"/>
<dbReference type="SUPFAM" id="SSF55785">
    <property type="entry name" value="PYP-like sensor domain (PAS domain)"/>
    <property type="match status" value="2"/>
</dbReference>
<gene>
    <name evidence="9" type="ORF">WG78_20090</name>
</gene>
<name>A0A0N0XG41_9NEIS</name>
<dbReference type="InterPro" id="IPR004358">
    <property type="entry name" value="Sig_transdc_His_kin-like_C"/>
</dbReference>
<dbReference type="SMART" id="SM00387">
    <property type="entry name" value="HATPase_c"/>
    <property type="match status" value="1"/>
</dbReference>
<dbReference type="Gene3D" id="3.40.50.2300">
    <property type="match status" value="1"/>
</dbReference>
<comment type="catalytic activity">
    <reaction evidence="1">
        <text>ATP + protein L-histidine = ADP + protein N-phospho-L-histidine.</text>
        <dbReference type="EC" id="2.7.13.3"/>
    </reaction>
</comment>
<dbReference type="InterPro" id="IPR000700">
    <property type="entry name" value="PAS-assoc_C"/>
</dbReference>
<feature type="domain" description="PAC" evidence="8">
    <location>
        <begin position="85"/>
        <end position="137"/>
    </location>
</feature>
<dbReference type="InterPro" id="IPR000014">
    <property type="entry name" value="PAS"/>
</dbReference>
<dbReference type="CDD" id="cd00156">
    <property type="entry name" value="REC"/>
    <property type="match status" value="1"/>
</dbReference>
<evidence type="ECO:0000256" key="4">
    <source>
        <dbReference type="PROSITE-ProRule" id="PRU00169"/>
    </source>
</evidence>
<dbReference type="EC" id="2.7.13.3" evidence="2"/>
<dbReference type="PATRIC" id="fig|857265.3.peg.4114"/>
<dbReference type="Pfam" id="PF13426">
    <property type="entry name" value="PAS_9"/>
    <property type="match status" value="2"/>
</dbReference>
<evidence type="ECO:0000256" key="2">
    <source>
        <dbReference type="ARBA" id="ARBA00012438"/>
    </source>
</evidence>
<sequence>MTTAALLPDDSERYRILVEAVTDYAIYMLDTNGCVVSWNAGARRFKGYEKHQILGQHFSTFYTPEDRDRGMPAHALKTAAAVGRFEGEGWRVRQDGTRFWANAVIDPIRNEAGDLIGYAKVTRDLTERKLAEEALRSSEQRFRLLVQSVIDYGIYMLDIDGNVTNWNAGAERIKGYSEAEILGKHFSTFYTDEDRAAGEPARGLRLAREEGRFEKEGWRVRKDGTRFQAHVVIDPIRDDNGDLVGYAKVTRDVTERRAAQEALEKAREALFQSQKLEALGQLTGGVAHDFNNLLMVVLSCMQLVRKRVVEDAGLVRLVDNAIHGARRGMALTERMLAFARKQDLVRQPVDLPALVRETGELLQRAVGNKISIETRFALQVHHAMADANQLELALMNLVTNARDAMLDGGDIVIALKNRSAAESVAAGLPPQEFVTLAVTDTGTGMDAATLSKALEPFFTTKGLGKGTGLGLPMVHGVAQQLGGTLKLHSTPGAGTTAEIWLPIAQDTVIPEAIAAVEAALPAHGPLAVLLVDDDELVLLGTSAMLEDQKHSVSAVSSGAAALALLNEGHVFDLVITDYAMPDMTGLQLAETIAARWPRLPIVLATGYAELPPDAMPLQRLGKPYQQDELARVVAGCIGARRV</sequence>
<feature type="domain" description="PAS" evidence="7">
    <location>
        <begin position="138"/>
        <end position="211"/>
    </location>
</feature>
<feature type="domain" description="PAC" evidence="8">
    <location>
        <begin position="213"/>
        <end position="265"/>
    </location>
</feature>